<protein>
    <submittedName>
        <fullName evidence="3">DUF4166 domain-containing protein</fullName>
    </submittedName>
</protein>
<evidence type="ECO:0000259" key="1">
    <source>
        <dbReference type="Pfam" id="PF03435"/>
    </source>
</evidence>
<keyword evidence="4" id="KW-1185">Reference proteome</keyword>
<comment type="caution">
    <text evidence="3">The sequence shown here is derived from an EMBL/GenBank/DDBJ whole genome shotgun (WGS) entry which is preliminary data.</text>
</comment>
<evidence type="ECO:0000313" key="3">
    <source>
        <dbReference type="EMBL" id="MBT0956195.1"/>
    </source>
</evidence>
<evidence type="ECO:0000313" key="4">
    <source>
        <dbReference type="Proteomes" id="UP001315686"/>
    </source>
</evidence>
<gene>
    <name evidence="3" type="ORF">IV417_02250</name>
</gene>
<name>A0AAP2CMD0_9RHOB</name>
<accession>A0AAP2CMD0</accession>
<dbReference type="Pfam" id="PF13761">
    <property type="entry name" value="DUF4166"/>
    <property type="match status" value="1"/>
</dbReference>
<proteinExistence type="predicted"/>
<dbReference type="Gene3D" id="3.30.360.10">
    <property type="entry name" value="Dihydrodipicolinate Reductase, domain 2"/>
    <property type="match status" value="1"/>
</dbReference>
<dbReference type="PANTHER" id="PTHR43796:SF2">
    <property type="entry name" value="CARBOXYNORSPERMIDINE SYNTHASE"/>
    <property type="match status" value="1"/>
</dbReference>
<dbReference type="RefSeq" id="WP_327792404.1">
    <property type="nucleotide sequence ID" value="NZ_JADQAZ010000001.1"/>
</dbReference>
<dbReference type="InterPro" id="IPR025311">
    <property type="entry name" value="DUF4166"/>
</dbReference>
<dbReference type="EMBL" id="JADQAZ010000001">
    <property type="protein sequence ID" value="MBT0956195.1"/>
    <property type="molecule type" value="Genomic_DNA"/>
</dbReference>
<dbReference type="PANTHER" id="PTHR43796">
    <property type="entry name" value="CARBOXYNORSPERMIDINE SYNTHASE"/>
    <property type="match status" value="1"/>
</dbReference>
<dbReference type="SUPFAM" id="SSF51735">
    <property type="entry name" value="NAD(P)-binding Rossmann-fold domains"/>
    <property type="match status" value="1"/>
</dbReference>
<dbReference type="InterPro" id="IPR005097">
    <property type="entry name" value="Sacchrp_dh_NADP-bd"/>
</dbReference>
<organism evidence="3 4">
    <name type="scientific">Harenicola maris</name>
    <dbReference type="NCBI Taxonomy" id="2841044"/>
    <lineage>
        <taxon>Bacteria</taxon>
        <taxon>Pseudomonadati</taxon>
        <taxon>Pseudomonadota</taxon>
        <taxon>Alphaproteobacteria</taxon>
        <taxon>Rhodobacterales</taxon>
        <taxon>Paracoccaceae</taxon>
        <taxon>Harenicola</taxon>
    </lineage>
</organism>
<feature type="domain" description="DUF4166" evidence="2">
    <location>
        <begin position="386"/>
        <end position="537"/>
    </location>
</feature>
<dbReference type="Proteomes" id="UP001315686">
    <property type="component" value="Unassembled WGS sequence"/>
</dbReference>
<feature type="domain" description="Saccharopine dehydrogenase NADP binding" evidence="1">
    <location>
        <begin position="3"/>
        <end position="124"/>
    </location>
</feature>
<dbReference type="Pfam" id="PF03435">
    <property type="entry name" value="Sacchrp_dh_NADP"/>
    <property type="match status" value="1"/>
</dbReference>
<sequence>MRVVIIGGYGVFGGRLARLLLQRGHEVVVAGRRLEAAREFAQEVGGSAARLDRDDADFARELRALSPEVVVDAAGPFQGYGAEPYRVARAAIAAGADYIDLSDAAEFTSGISGLDAEAQAAGMQVISGASSVPAVSSVIAGDMAADLSRVEVIETAICPGNRAPRGRSVMQAILGQVGAPLRLWRGGVWREMRGWSQTRQVEIAPDMKRPAALIGAPDLTLFPNHFKARSVVFRAGLDLRIMHYGLGVLSWLRAKRLLPPLERYDRPLRWVAERLEPFGRDTGGMICAVMGRGEDGAPLAREWRLTAREGLGPFVPVVPAMVIIEQLARGERRAGARPALEVMTRAELEAALGEVGFSIAAEARPAPVLFEQALGARWGEMPDVWRDMHEVWDMQSARGAAEITGPDGWAGRIIAALFRFPNAGRDTPVCVTMVRRGDTEVWQRDFAGRRFRSYLSPSKPRHVFERFGPFRFELELTGEGAVMGMEVRRGWCLGLPLPRRVLPRSETREYVAQGRFHFDVDLSLPRIGRLVRYQGWLEREGEAAQSPSA</sequence>
<evidence type="ECO:0000259" key="2">
    <source>
        <dbReference type="Pfam" id="PF13761"/>
    </source>
</evidence>
<dbReference type="AlphaFoldDB" id="A0AAP2CMD0"/>
<dbReference type="InterPro" id="IPR036291">
    <property type="entry name" value="NAD(P)-bd_dom_sf"/>
</dbReference>
<dbReference type="Gene3D" id="3.40.50.720">
    <property type="entry name" value="NAD(P)-binding Rossmann-like Domain"/>
    <property type="match status" value="1"/>
</dbReference>
<reference evidence="3 4" key="1">
    <citation type="journal article" date="2021" name="Arch. Microbiol.">
        <title>Harenicola maris gen. nov., sp. nov. isolated from the Sea of Japan shallow sediments.</title>
        <authorList>
            <person name="Romanenko L.A."/>
            <person name="Kurilenko V.V."/>
            <person name="Chernysheva N.Y."/>
            <person name="Tekutyeva L.A."/>
            <person name="Velansky P.V."/>
            <person name="Svetashev V.I."/>
            <person name="Isaeva M.P."/>
        </authorList>
    </citation>
    <scope>NUCLEOTIDE SEQUENCE [LARGE SCALE GENOMIC DNA]</scope>
    <source>
        <strain evidence="3 4">KMM 3653</strain>
    </source>
</reference>